<keyword evidence="2 5" id="KW-0378">Hydrolase</keyword>
<evidence type="ECO:0000256" key="2">
    <source>
        <dbReference type="PROSITE-ProRule" id="PRU01122"/>
    </source>
</evidence>
<dbReference type="Pfam" id="PF13654">
    <property type="entry name" value="AAA_32"/>
    <property type="match status" value="1"/>
</dbReference>
<dbReference type="InterPro" id="IPR046844">
    <property type="entry name" value="Lon-like_helical"/>
</dbReference>
<evidence type="ECO:0000256" key="1">
    <source>
        <dbReference type="ARBA" id="ARBA00022670"/>
    </source>
</evidence>
<organism evidence="5 6">
    <name type="scientific">Georgfuchsia toluolica</name>
    <dbReference type="NCBI Taxonomy" id="424218"/>
    <lineage>
        <taxon>Bacteria</taxon>
        <taxon>Pseudomonadati</taxon>
        <taxon>Pseudomonadota</taxon>
        <taxon>Betaproteobacteria</taxon>
        <taxon>Nitrosomonadales</taxon>
        <taxon>Sterolibacteriaceae</taxon>
        <taxon>Georgfuchsia</taxon>
    </lineage>
</organism>
<dbReference type="GO" id="GO:0004252">
    <property type="term" value="F:serine-type endopeptidase activity"/>
    <property type="evidence" value="ECO:0007669"/>
    <property type="project" value="UniProtKB-UniRule"/>
</dbReference>
<dbReference type="RefSeq" id="WP_220636294.1">
    <property type="nucleotide sequence ID" value="NZ_CAJQUM010000001.1"/>
</dbReference>
<keyword evidence="1 2" id="KW-0645">Protease</keyword>
<protein>
    <recommendedName>
        <fullName evidence="2">endopeptidase La</fullName>
        <ecNumber evidence="2">3.4.21.53</ecNumber>
    </recommendedName>
</protein>
<dbReference type="Pfam" id="PF20436">
    <property type="entry name" value="LonB_AAA-LID"/>
    <property type="match status" value="1"/>
</dbReference>
<dbReference type="Pfam" id="PF20437">
    <property type="entry name" value="LonC_helical"/>
    <property type="match status" value="1"/>
</dbReference>
<dbReference type="EMBL" id="CAJQUM010000001">
    <property type="protein sequence ID" value="CAG4884442.1"/>
    <property type="molecule type" value="Genomic_DNA"/>
</dbReference>
<dbReference type="Pfam" id="PF05362">
    <property type="entry name" value="Lon_C"/>
    <property type="match status" value="1"/>
</dbReference>
<evidence type="ECO:0000259" key="4">
    <source>
        <dbReference type="PROSITE" id="PS51786"/>
    </source>
</evidence>
<reference evidence="5" key="1">
    <citation type="submission" date="2021-04" db="EMBL/GenBank/DDBJ databases">
        <authorList>
            <person name="Hornung B."/>
        </authorList>
    </citation>
    <scope>NUCLEOTIDE SEQUENCE</scope>
    <source>
        <strain evidence="5">G5G6</strain>
    </source>
</reference>
<comment type="catalytic activity">
    <reaction evidence="2">
        <text>Hydrolysis of proteins in presence of ATP.</text>
        <dbReference type="EC" id="3.4.21.53"/>
    </reaction>
</comment>
<proteinExistence type="inferred from homology"/>
<dbReference type="InterPro" id="IPR014721">
    <property type="entry name" value="Ribsml_uS5_D2-typ_fold_subgr"/>
</dbReference>
<dbReference type="PRINTS" id="PR00830">
    <property type="entry name" value="ENDOLAPTASE"/>
</dbReference>
<dbReference type="InterPro" id="IPR020568">
    <property type="entry name" value="Ribosomal_Su5_D2-typ_SF"/>
</dbReference>
<dbReference type="PROSITE" id="PS51786">
    <property type="entry name" value="LON_PROTEOLYTIC"/>
    <property type="match status" value="1"/>
</dbReference>
<keyword evidence="6" id="KW-1185">Reference proteome</keyword>
<keyword evidence="2" id="KW-0720">Serine protease</keyword>
<dbReference type="InterPro" id="IPR027417">
    <property type="entry name" value="P-loop_NTPase"/>
</dbReference>
<dbReference type="InterPro" id="IPR008269">
    <property type="entry name" value="Lon_proteolytic"/>
</dbReference>
<comment type="caution">
    <text evidence="5">The sequence shown here is derived from an EMBL/GenBank/DDBJ whole genome shotgun (WGS) entry which is preliminary data.</text>
</comment>
<feature type="region of interest" description="Disordered" evidence="3">
    <location>
        <begin position="789"/>
        <end position="809"/>
    </location>
</feature>
<dbReference type="GO" id="GO:0004176">
    <property type="term" value="F:ATP-dependent peptidase activity"/>
    <property type="evidence" value="ECO:0007669"/>
    <property type="project" value="UniProtKB-UniRule"/>
</dbReference>
<evidence type="ECO:0000313" key="6">
    <source>
        <dbReference type="Proteomes" id="UP000742786"/>
    </source>
</evidence>
<feature type="domain" description="Lon proteolytic" evidence="4">
    <location>
        <begin position="563"/>
        <end position="758"/>
    </location>
</feature>
<accession>A0A916N9E0</accession>
<dbReference type="PANTHER" id="PTHR10046">
    <property type="entry name" value="ATP DEPENDENT LON PROTEASE FAMILY MEMBER"/>
    <property type="match status" value="1"/>
</dbReference>
<dbReference type="InterPro" id="IPR027065">
    <property type="entry name" value="Lon_Prtase"/>
</dbReference>
<dbReference type="InterPro" id="IPR041699">
    <property type="entry name" value="AAA_32"/>
</dbReference>
<dbReference type="GO" id="GO:0005524">
    <property type="term" value="F:ATP binding"/>
    <property type="evidence" value="ECO:0007669"/>
    <property type="project" value="InterPro"/>
</dbReference>
<feature type="active site" evidence="2">
    <location>
        <position position="653"/>
    </location>
</feature>
<sequence length="809" mass="89113">MTEIKPLEAQQLYRRCDPGLLDFETTGQLDDGTDMVGQSRAADAVQFGIDIKRPGYNLFVLGAPGSGRHALVRRLLETKAAAEPVPDDWCYVNNFAEPDKPRLLKLPAGRGVQLKQDMQQFVSELPTAISAAFESDDYRSHVEAIHDEFKKREETALRELGEDSGKHGIALLGTPQGFAFMPMKDERTIQPDEFSGLPEEEQERFGELIRQYGARLHKLMQQFPRWRREMQGQIRKLSRDTMSLAVGHLIDDLKEHYTDLPNVLEFFDQVWHDVLDIGAKMREDGAEGETGGAEATGGISAQRYLANLLVDHGNARAAPIIYEDNPTYPNLVGRVEQVAHLGTLVTNFTMIKPGALHRANGGYLILDIEKVLSQPYAWAGLKRALNSGRVSIESLGQMIGWAGTQSLEPEAMPLSIKVVLVGERLLYYLLKEYDPEFEELFKVAADFEDAVLRSADNVRLYARLINTLARNNQVHALTRDAVARLIEHCARIAEDAERLSSSTRRITDILHEADHFAAKAGHAAIQKEDIEQALAAQRRRIDRIPGKVQEAIQRDILLISVEGSQAGQVNGLAVMDIGETLFGHPMRITATARLGDGKIIDIEREAQLGRSIHSKGVMILSSFLGQRYTGNAPLSLSATLVFEQSYGPVEGDSASLAELCALLSVLAAAPIRQTLALTGSVNQFGQVQAIGGVNEKIEGFFDVCKARGLNGEQGVLIPQSNVKHLMLREDVVTACSAGEFHIYAVTDVDQAMELLTGMPAGALDKNGVAPEGSINHRVATRLAEFARQRRDFSANAKRSPRKRAKPDAA</sequence>
<dbReference type="SUPFAM" id="SSF54211">
    <property type="entry name" value="Ribosomal protein S5 domain 2-like"/>
    <property type="match status" value="1"/>
</dbReference>
<dbReference type="Gene3D" id="3.40.50.300">
    <property type="entry name" value="P-loop containing nucleotide triphosphate hydrolases"/>
    <property type="match status" value="2"/>
</dbReference>
<dbReference type="InterPro" id="IPR046843">
    <property type="entry name" value="LonB_AAA-LID"/>
</dbReference>
<dbReference type="EC" id="3.4.21.53" evidence="2"/>
<evidence type="ECO:0000256" key="3">
    <source>
        <dbReference type="SAM" id="MobiDB-lite"/>
    </source>
</evidence>
<dbReference type="GO" id="GO:0006508">
    <property type="term" value="P:proteolysis"/>
    <property type="evidence" value="ECO:0007669"/>
    <property type="project" value="UniProtKB-KW"/>
</dbReference>
<name>A0A916N9E0_9PROT</name>
<dbReference type="Proteomes" id="UP000742786">
    <property type="component" value="Unassembled WGS sequence"/>
</dbReference>
<dbReference type="Gene3D" id="1.10.8.60">
    <property type="match status" value="1"/>
</dbReference>
<dbReference type="AlphaFoldDB" id="A0A916N9E0"/>
<feature type="compositionally biased region" description="Basic residues" evidence="3">
    <location>
        <begin position="798"/>
        <end position="809"/>
    </location>
</feature>
<evidence type="ECO:0000313" key="5">
    <source>
        <dbReference type="EMBL" id="CAG4884442.1"/>
    </source>
</evidence>
<dbReference type="SUPFAM" id="SSF52540">
    <property type="entry name" value="P-loop containing nucleoside triphosphate hydrolases"/>
    <property type="match status" value="1"/>
</dbReference>
<dbReference type="Gene3D" id="3.30.230.10">
    <property type="match status" value="1"/>
</dbReference>
<comment type="similarity">
    <text evidence="2">Belongs to the peptidase S16 family.</text>
</comment>
<gene>
    <name evidence="5" type="ORF">GTOL_12325</name>
</gene>
<feature type="active site" evidence="2">
    <location>
        <position position="696"/>
    </location>
</feature>
<dbReference type="GO" id="GO:0030163">
    <property type="term" value="P:protein catabolic process"/>
    <property type="evidence" value="ECO:0007669"/>
    <property type="project" value="InterPro"/>
</dbReference>